<evidence type="ECO:0000259" key="5">
    <source>
        <dbReference type="PROSITE" id="PS50240"/>
    </source>
</evidence>
<dbReference type="InterPro" id="IPR033116">
    <property type="entry name" value="TRYPSIN_SER"/>
</dbReference>
<evidence type="ECO:0000256" key="1">
    <source>
        <dbReference type="ARBA" id="ARBA00022729"/>
    </source>
</evidence>
<keyword evidence="6" id="KW-1185">Reference proteome</keyword>
<reference evidence="7" key="1">
    <citation type="submission" date="2025-08" db="UniProtKB">
        <authorList>
            <consortium name="RefSeq"/>
        </authorList>
    </citation>
    <scope>IDENTIFICATION</scope>
    <source>
        <tissue evidence="7">Whole body</tissue>
    </source>
</reference>
<name>A0ABM1IE55_POLDO</name>
<sequence length="394" mass="43508">MFSLRLISKIIYILCFIVIVILLPIHGQLDEGSACSMNGKSGICKLLTDCISVYKSLLAGNPPEKNCGYANRIPIVCCPNDVPTSTDTKMNVEQPNPSNDERGVLSREKCREYSQYVYQLVNPPIFLIGSKPFNTSTCGIKGKTLIIGGEKALGKEFPHMVALGYESGKGIEWSCGGSLVSRRFVLTAAHCLRSVDNVAPTVARVGDLNLVSKDDAAKPKDYKIIDKIPNPQYKPPSLYHDIALLKLETNVEFNEYVRPACLQTTLPDSPENKATATGWGYVDWENETRSDDLLKVTINIVNHTACNTFTYSNIRFNRGIVNDSQICAGEYGKDTCGGDSGGPLLIFNDDHYCMYNIIGVTSAGQLCGLYTPGIYTRVYNYIPWLESVIWAEHD</sequence>
<dbReference type="InterPro" id="IPR051333">
    <property type="entry name" value="CLIP_Serine_Protease"/>
</dbReference>
<keyword evidence="2" id="KW-1015">Disulfide bond</keyword>
<protein>
    <submittedName>
        <fullName evidence="7">Venom protease-like isoform X1</fullName>
    </submittedName>
</protein>
<accession>A0ABM1IE55</accession>
<dbReference type="InterPro" id="IPR001314">
    <property type="entry name" value="Peptidase_S1A"/>
</dbReference>
<keyword evidence="4" id="KW-0645">Protease</keyword>
<evidence type="ECO:0000313" key="6">
    <source>
        <dbReference type="Proteomes" id="UP000694924"/>
    </source>
</evidence>
<dbReference type="Gene3D" id="2.40.10.10">
    <property type="entry name" value="Trypsin-like serine proteases"/>
    <property type="match status" value="1"/>
</dbReference>
<keyword evidence="1" id="KW-0732">Signal</keyword>
<dbReference type="SMART" id="SM00020">
    <property type="entry name" value="Tryp_SPc"/>
    <property type="match status" value="1"/>
</dbReference>
<dbReference type="PANTHER" id="PTHR24260">
    <property type="match status" value="1"/>
</dbReference>
<evidence type="ECO:0000313" key="7">
    <source>
        <dbReference type="RefSeq" id="XP_015178492.1"/>
    </source>
</evidence>
<dbReference type="PRINTS" id="PR00722">
    <property type="entry name" value="CHYMOTRYPSIN"/>
</dbReference>
<dbReference type="InterPro" id="IPR018114">
    <property type="entry name" value="TRYPSIN_HIS"/>
</dbReference>
<dbReference type="SMART" id="SM00680">
    <property type="entry name" value="CLIP"/>
    <property type="match status" value="1"/>
</dbReference>
<dbReference type="InterPro" id="IPR001254">
    <property type="entry name" value="Trypsin_dom"/>
</dbReference>
<organism evidence="6 7">
    <name type="scientific">Polistes dominula</name>
    <name type="common">European paper wasp</name>
    <name type="synonym">Vespa dominula</name>
    <dbReference type="NCBI Taxonomy" id="743375"/>
    <lineage>
        <taxon>Eukaryota</taxon>
        <taxon>Metazoa</taxon>
        <taxon>Ecdysozoa</taxon>
        <taxon>Arthropoda</taxon>
        <taxon>Hexapoda</taxon>
        <taxon>Insecta</taxon>
        <taxon>Pterygota</taxon>
        <taxon>Neoptera</taxon>
        <taxon>Endopterygota</taxon>
        <taxon>Hymenoptera</taxon>
        <taxon>Apocrita</taxon>
        <taxon>Aculeata</taxon>
        <taxon>Vespoidea</taxon>
        <taxon>Vespidae</taxon>
        <taxon>Polistinae</taxon>
        <taxon>Polistini</taxon>
        <taxon>Polistes</taxon>
    </lineage>
</organism>
<evidence type="ECO:0000256" key="2">
    <source>
        <dbReference type="ARBA" id="ARBA00023157"/>
    </source>
</evidence>
<dbReference type="InterPro" id="IPR043504">
    <property type="entry name" value="Peptidase_S1_PA_chymotrypsin"/>
</dbReference>
<dbReference type="InterPro" id="IPR022700">
    <property type="entry name" value="CLIP"/>
</dbReference>
<feature type="domain" description="Peptidase S1" evidence="5">
    <location>
        <begin position="146"/>
        <end position="390"/>
    </location>
</feature>
<dbReference type="PROSITE" id="PS00135">
    <property type="entry name" value="TRYPSIN_SER"/>
    <property type="match status" value="1"/>
</dbReference>
<dbReference type="Proteomes" id="UP000694924">
    <property type="component" value="Unplaced"/>
</dbReference>
<evidence type="ECO:0000256" key="4">
    <source>
        <dbReference type="RuleBase" id="RU363034"/>
    </source>
</evidence>
<dbReference type="GeneID" id="107067465"/>
<keyword evidence="4" id="KW-0720">Serine protease</keyword>
<dbReference type="SUPFAM" id="SSF50494">
    <property type="entry name" value="Trypsin-like serine proteases"/>
    <property type="match status" value="1"/>
</dbReference>
<dbReference type="RefSeq" id="XP_015178492.1">
    <property type="nucleotide sequence ID" value="XM_015323006.1"/>
</dbReference>
<dbReference type="PANTHER" id="PTHR24260:SF147">
    <property type="entry name" value="EG:BACR7A4.3 PROTEIN-RELATED"/>
    <property type="match status" value="1"/>
</dbReference>
<dbReference type="CDD" id="cd00190">
    <property type="entry name" value="Tryp_SPc"/>
    <property type="match status" value="1"/>
</dbReference>
<dbReference type="PROSITE" id="PS00134">
    <property type="entry name" value="TRYPSIN_HIS"/>
    <property type="match status" value="1"/>
</dbReference>
<gene>
    <name evidence="7" type="primary">LOC107067465</name>
</gene>
<keyword evidence="4" id="KW-0378">Hydrolase</keyword>
<dbReference type="Pfam" id="PF00089">
    <property type="entry name" value="Trypsin"/>
    <property type="match status" value="1"/>
</dbReference>
<dbReference type="PROSITE" id="PS50240">
    <property type="entry name" value="TRYPSIN_DOM"/>
    <property type="match status" value="1"/>
</dbReference>
<proteinExistence type="inferred from homology"/>
<comment type="similarity">
    <text evidence="3">Belongs to the peptidase S1 family. CLIP subfamily.</text>
</comment>
<dbReference type="InterPro" id="IPR009003">
    <property type="entry name" value="Peptidase_S1_PA"/>
</dbReference>
<evidence type="ECO:0000256" key="3">
    <source>
        <dbReference type="ARBA" id="ARBA00024195"/>
    </source>
</evidence>